<sequence length="179" mass="21312">MYQLNEIKSPIFNSFITIKENKELYLAYLNDQSLSNKDKLDEAFTSHTKQILAIAYLKKLIYYESRRFDKKRREFENKQPVILNAPIEEDITMMDTIADENSEPHFQLALRASTIEGVIRDNLLIDAIRRLTDRQREILYYRYVLNWNDTMIAKKYNVSQQAISKSHKKALQKMREVLK</sequence>
<feature type="domain" description="RNA polymerase sigma-70 region 4" evidence="1">
    <location>
        <begin position="127"/>
        <end position="176"/>
    </location>
</feature>
<evidence type="ECO:0000259" key="1">
    <source>
        <dbReference type="Pfam" id="PF04545"/>
    </source>
</evidence>
<dbReference type="AlphaFoldDB" id="A0A285UTD4"/>
<protein>
    <submittedName>
        <fullName evidence="2">RNA polymerase sigma factor (Sigma-70 family)</fullName>
    </submittedName>
</protein>
<evidence type="ECO:0000313" key="2">
    <source>
        <dbReference type="EMBL" id="SOC44638.1"/>
    </source>
</evidence>
<dbReference type="GO" id="GO:0003700">
    <property type="term" value="F:DNA-binding transcription factor activity"/>
    <property type="evidence" value="ECO:0007669"/>
    <property type="project" value="InterPro"/>
</dbReference>
<dbReference type="CDD" id="cd06171">
    <property type="entry name" value="Sigma70_r4"/>
    <property type="match status" value="1"/>
</dbReference>
<dbReference type="InterPro" id="IPR007630">
    <property type="entry name" value="RNA_pol_sigma70_r4"/>
</dbReference>
<reference evidence="3" key="1">
    <citation type="submission" date="2017-08" db="EMBL/GenBank/DDBJ databases">
        <authorList>
            <person name="Varghese N."/>
            <person name="Submissions S."/>
        </authorList>
    </citation>
    <scope>NUCLEOTIDE SEQUENCE [LARGE SCALE GENOMIC DNA]</scope>
    <source>
        <strain evidence="3">JC23</strain>
    </source>
</reference>
<dbReference type="InterPro" id="IPR013324">
    <property type="entry name" value="RNA_pol_sigma_r3/r4-like"/>
</dbReference>
<dbReference type="Proteomes" id="UP000219252">
    <property type="component" value="Unassembled WGS sequence"/>
</dbReference>
<accession>A0A285UTD4</accession>
<name>A0A285UTD4_9BACL</name>
<proteinExistence type="predicted"/>
<dbReference type="GO" id="GO:0006352">
    <property type="term" value="P:DNA-templated transcription initiation"/>
    <property type="evidence" value="ECO:0007669"/>
    <property type="project" value="InterPro"/>
</dbReference>
<evidence type="ECO:0000313" key="3">
    <source>
        <dbReference type="Proteomes" id="UP000219252"/>
    </source>
</evidence>
<dbReference type="RefSeq" id="WP_097151178.1">
    <property type="nucleotide sequence ID" value="NZ_OBQC01000022.1"/>
</dbReference>
<dbReference type="SUPFAM" id="SSF88659">
    <property type="entry name" value="Sigma3 and sigma4 domains of RNA polymerase sigma factors"/>
    <property type="match status" value="1"/>
</dbReference>
<keyword evidence="3" id="KW-1185">Reference proteome</keyword>
<gene>
    <name evidence="2" type="ORF">SAMN05877842_12227</name>
</gene>
<dbReference type="EMBL" id="OBQC01000022">
    <property type="protein sequence ID" value="SOC44638.1"/>
    <property type="molecule type" value="Genomic_DNA"/>
</dbReference>
<dbReference type="Gene3D" id="1.20.140.160">
    <property type="match status" value="1"/>
</dbReference>
<organism evidence="2 3">
    <name type="scientific">Ureibacillus acetophenoni</name>
    <dbReference type="NCBI Taxonomy" id="614649"/>
    <lineage>
        <taxon>Bacteria</taxon>
        <taxon>Bacillati</taxon>
        <taxon>Bacillota</taxon>
        <taxon>Bacilli</taxon>
        <taxon>Bacillales</taxon>
        <taxon>Caryophanaceae</taxon>
        <taxon>Ureibacillus</taxon>
    </lineage>
</organism>
<dbReference type="Pfam" id="PF04545">
    <property type="entry name" value="Sigma70_r4"/>
    <property type="match status" value="1"/>
</dbReference>
<dbReference type="OrthoDB" id="2450987at2"/>